<dbReference type="InterPro" id="IPR022134">
    <property type="entry name" value="DUF3667"/>
</dbReference>
<proteinExistence type="predicted"/>
<dbReference type="eggNOG" id="COG1566">
    <property type="taxonomic scope" value="Bacteria"/>
</dbReference>
<dbReference type="AlphaFoldDB" id="A0A0S2F4Q6"/>
<keyword evidence="1" id="KW-1133">Transmembrane helix</keyword>
<dbReference type="Pfam" id="PF12412">
    <property type="entry name" value="DUF3667"/>
    <property type="match status" value="1"/>
</dbReference>
<dbReference type="STRING" id="84531.LA76x_0345"/>
<accession>A0A0S2F4Q6</accession>
<dbReference type="RefSeq" id="WP_057916302.1">
    <property type="nucleotide sequence ID" value="NZ_CP011129.1"/>
</dbReference>
<dbReference type="PATRIC" id="fig|84531.8.peg.352"/>
<feature type="transmembrane region" description="Helical" evidence="1">
    <location>
        <begin position="356"/>
        <end position="378"/>
    </location>
</feature>
<evidence type="ECO:0000256" key="1">
    <source>
        <dbReference type="SAM" id="Phobius"/>
    </source>
</evidence>
<organism evidence="2 3">
    <name type="scientific">Lysobacter antibioticus</name>
    <dbReference type="NCBI Taxonomy" id="84531"/>
    <lineage>
        <taxon>Bacteria</taxon>
        <taxon>Pseudomonadati</taxon>
        <taxon>Pseudomonadota</taxon>
        <taxon>Gammaproteobacteria</taxon>
        <taxon>Lysobacterales</taxon>
        <taxon>Lysobacteraceae</taxon>
        <taxon>Lysobacter</taxon>
    </lineage>
</organism>
<dbReference type="KEGG" id="lab:LA76x_0345"/>
<name>A0A0S2F4Q6_LYSAN</name>
<keyword evidence="3" id="KW-1185">Reference proteome</keyword>
<feature type="transmembrane region" description="Helical" evidence="1">
    <location>
        <begin position="87"/>
        <end position="109"/>
    </location>
</feature>
<feature type="transmembrane region" description="Helical" evidence="1">
    <location>
        <begin position="398"/>
        <end position="421"/>
    </location>
</feature>
<evidence type="ECO:0008006" key="4">
    <source>
        <dbReference type="Google" id="ProtNLM"/>
    </source>
</evidence>
<feature type="transmembrane region" description="Helical" evidence="1">
    <location>
        <begin position="469"/>
        <end position="490"/>
    </location>
</feature>
<keyword evidence="1" id="KW-0472">Membrane</keyword>
<dbReference type="Proteomes" id="UP000060787">
    <property type="component" value="Chromosome"/>
</dbReference>
<reference evidence="2 3" key="1">
    <citation type="journal article" date="2015" name="BMC Genomics">
        <title>Comparative genomics and metabolic profiling of the genus Lysobacter.</title>
        <authorList>
            <person name="de Bruijn I."/>
            <person name="Cheng X."/>
            <person name="de Jager V."/>
            <person name="Exposito R.G."/>
            <person name="Watrous J."/>
            <person name="Patel N."/>
            <person name="Postma J."/>
            <person name="Dorrestein P.C."/>
            <person name="Kobayashi D."/>
            <person name="Raaijmakers J.M."/>
        </authorList>
    </citation>
    <scope>NUCLEOTIDE SEQUENCE [LARGE SCALE GENOMIC DNA]</scope>
    <source>
        <strain evidence="2 3">76</strain>
    </source>
</reference>
<evidence type="ECO:0000313" key="2">
    <source>
        <dbReference type="EMBL" id="ALN78507.1"/>
    </source>
</evidence>
<keyword evidence="1" id="KW-0812">Transmembrane</keyword>
<evidence type="ECO:0000313" key="3">
    <source>
        <dbReference type="Proteomes" id="UP000060787"/>
    </source>
</evidence>
<dbReference type="EMBL" id="CP011129">
    <property type="protein sequence ID" value="ALN78507.1"/>
    <property type="molecule type" value="Genomic_DNA"/>
</dbReference>
<sequence>MTDSSSSPAGGHGDLTHCENCQTLLQGHYCHVCSQSVVNPIRHAGHALEEVFESFWHLDGRIFRTLRDLLSPGRVARNYIGGHRVRYVAPLRLFVIVSVLTFFVAQFAIHIDENAQGFDVHTMQNTTVRLGNSKKQIKNADSIVEVEALRARTVKELQAASQEVPAEARNAIDTSINTINRQADKRIEKLRVDQGLDAKQVAEQKAAGVRDAFVPKTGTLEAAKTLAEVERVRDERIAPLQAGLAKLAPKSVAAIEQANKIRLVNAEAGCRAAQLQQLHALASEGPVARKSDPERYGEVDCEDIGDPLSFNGKAWNAQTNPLTVSWWPKAANDWLNKQVGRGEANIKRLRKEPWRYVHTLISAVPTALFLMVPLFALLLKIAYLGSGRGYLEHLAVALYSHVYLCLSILAMFVLMLLGGAITPHWPGFVWIGGWGIGLLWAWMPIYLLIMQKRVYGNGWLVTLLRYSVIGTLYFFLLTFAAMILAVAAVVRM</sequence>
<protein>
    <recommendedName>
        <fullName evidence="4">DUF3667 domain-containing protein</fullName>
    </recommendedName>
</protein>
<gene>
    <name evidence="2" type="ORF">LA76x_0345</name>
</gene>
<feature type="transmembrane region" description="Helical" evidence="1">
    <location>
        <begin position="428"/>
        <end position="449"/>
    </location>
</feature>